<accession>A0A0G4F3F8</accession>
<proteinExistence type="predicted"/>
<feature type="region of interest" description="Disordered" evidence="1">
    <location>
        <begin position="1"/>
        <end position="36"/>
    </location>
</feature>
<evidence type="ECO:0000313" key="3">
    <source>
        <dbReference type="EMBL" id="CEM06729.1"/>
    </source>
</evidence>
<feature type="domain" description="Hemerythrin-like" evidence="2">
    <location>
        <begin position="55"/>
        <end position="188"/>
    </location>
</feature>
<dbReference type="OMA" id="HHANEEK"/>
<dbReference type="Pfam" id="PF01814">
    <property type="entry name" value="Hemerythrin"/>
    <property type="match status" value="1"/>
</dbReference>
<dbReference type="Gene3D" id="1.20.120.520">
    <property type="entry name" value="nmb1532 protein domain like"/>
    <property type="match status" value="1"/>
</dbReference>
<dbReference type="PhylomeDB" id="A0A0G4F3F8"/>
<sequence length="286" mass="32949">MVEETASSPSDPSQPGPLSVSNISHPSPPRTHSKLTSTVVREARDYADMSMLIPHEALRRELLEMSSCVPYLKAEASHLWKMKLFFRWYRTYFYPIIHGHHANEEKIFFPQLAKKVGASELPATLSSDHETMMGILDQILTAEKDFHKASNDHDKIKVRHIVINLIQQLVPLMEEHFAEEEEKLIPLVREHMTEEEVDAVVGSILHHMGLKGLRFELPPVLAAAREWMTDEQYREFSHKSPALVMLLHNYVFAVEFKHFNRGLLDRIRHGERERGVGWHCGLLPNV</sequence>
<keyword evidence="4" id="KW-1185">Reference proteome</keyword>
<dbReference type="AlphaFoldDB" id="A0A0G4F3F8"/>
<evidence type="ECO:0000259" key="2">
    <source>
        <dbReference type="Pfam" id="PF01814"/>
    </source>
</evidence>
<organism evidence="3 4">
    <name type="scientific">Vitrella brassicaformis (strain CCMP3155)</name>
    <dbReference type="NCBI Taxonomy" id="1169540"/>
    <lineage>
        <taxon>Eukaryota</taxon>
        <taxon>Sar</taxon>
        <taxon>Alveolata</taxon>
        <taxon>Colpodellida</taxon>
        <taxon>Vitrellaceae</taxon>
        <taxon>Vitrella</taxon>
    </lineage>
</organism>
<gene>
    <name evidence="3" type="ORF">Vbra_21202</name>
</gene>
<protein>
    <recommendedName>
        <fullName evidence="2">Hemerythrin-like domain-containing protein</fullName>
    </recommendedName>
</protein>
<dbReference type="Proteomes" id="UP000041254">
    <property type="component" value="Unassembled WGS sequence"/>
</dbReference>
<evidence type="ECO:0000256" key="1">
    <source>
        <dbReference type="SAM" id="MobiDB-lite"/>
    </source>
</evidence>
<reference evidence="3 4" key="1">
    <citation type="submission" date="2014-11" db="EMBL/GenBank/DDBJ databases">
        <authorList>
            <person name="Zhu J."/>
            <person name="Qi W."/>
            <person name="Song R."/>
        </authorList>
    </citation>
    <scope>NUCLEOTIDE SEQUENCE [LARGE SCALE GENOMIC DNA]</scope>
</reference>
<dbReference type="InterPro" id="IPR012312">
    <property type="entry name" value="Hemerythrin-like"/>
</dbReference>
<dbReference type="EMBL" id="CDMY01000369">
    <property type="protein sequence ID" value="CEM06729.1"/>
    <property type="molecule type" value="Genomic_DNA"/>
</dbReference>
<name>A0A0G4F3F8_VITBC</name>
<dbReference type="CDD" id="cd12108">
    <property type="entry name" value="Hr-like"/>
    <property type="match status" value="1"/>
</dbReference>
<dbReference type="OrthoDB" id="58416at2759"/>
<dbReference type="InParanoid" id="A0A0G4F3F8"/>
<feature type="compositionally biased region" description="Polar residues" evidence="1">
    <location>
        <begin position="1"/>
        <end position="13"/>
    </location>
</feature>
<evidence type="ECO:0000313" key="4">
    <source>
        <dbReference type="Proteomes" id="UP000041254"/>
    </source>
</evidence>
<dbReference type="VEuPathDB" id="CryptoDB:Vbra_21202"/>